<dbReference type="eggNOG" id="COG3013">
    <property type="taxonomic scope" value="Bacteria"/>
</dbReference>
<dbReference type="AlphaFoldDB" id="Q03G31"/>
<evidence type="ECO:0000313" key="1">
    <source>
        <dbReference type="EMBL" id="ABJ67841.1"/>
    </source>
</evidence>
<dbReference type="HOGENOM" id="CLU_1407609_0_0_9"/>
<reference evidence="1 2" key="1">
    <citation type="journal article" date="2006" name="Proc. Natl. Acad. Sci. U.S.A.">
        <title>Comparative genomics of the lactic acid bacteria.</title>
        <authorList>
            <person name="Makarova K."/>
            <person name="Slesarev A."/>
            <person name="Wolf Y."/>
            <person name="Sorokin A."/>
            <person name="Mirkin B."/>
            <person name="Koonin E."/>
            <person name="Pavlov A."/>
            <person name="Pavlova N."/>
            <person name="Karamychev V."/>
            <person name="Polouchine N."/>
            <person name="Shakhova V."/>
            <person name="Grigoriev I."/>
            <person name="Lou Y."/>
            <person name="Rohksar D."/>
            <person name="Lucas S."/>
            <person name="Huang K."/>
            <person name="Goodstein D.M."/>
            <person name="Hawkins T."/>
            <person name="Plengvidhya V."/>
            <person name="Welker D."/>
            <person name="Hughes J."/>
            <person name="Goh Y."/>
            <person name="Benson A."/>
            <person name="Baldwin K."/>
            <person name="Lee J.H."/>
            <person name="Diaz-Muniz I."/>
            <person name="Dosti B."/>
            <person name="Smeianov V."/>
            <person name="Wechter W."/>
            <person name="Barabote R."/>
            <person name="Lorca G."/>
            <person name="Altermann E."/>
            <person name="Barrangou R."/>
            <person name="Ganesan B."/>
            <person name="Xie Y."/>
            <person name="Rawsthorne H."/>
            <person name="Tamir D."/>
            <person name="Parker C."/>
            <person name="Breidt F."/>
            <person name="Broadbent J."/>
            <person name="Hutkins R."/>
            <person name="O'Sullivan D."/>
            <person name="Steele J."/>
            <person name="Unlu G."/>
            <person name="Saier M."/>
            <person name="Klaenhammer T."/>
            <person name="Richardson P."/>
            <person name="Kozyavkin S."/>
            <person name="Weimer B."/>
            <person name="Mills D."/>
        </authorList>
    </citation>
    <scope>NUCLEOTIDE SEQUENCE [LARGE SCALE GENOMIC DNA]</scope>
    <source>
        <strain evidence="2">ATCC 25745 / CCUG 21536 / LMG 10740 / 183-1w</strain>
    </source>
</reference>
<dbReference type="GeneID" id="33061997"/>
<accession>Q03G31</accession>
<dbReference type="STRING" id="278197.PEPE_0780"/>
<dbReference type="Proteomes" id="UP000000773">
    <property type="component" value="Chromosome"/>
</dbReference>
<name>Q03G31_PEDPA</name>
<organism evidence="1 2">
    <name type="scientific">Pediococcus pentosaceus (strain ATCC 25745 / CCUG 21536 / LMG 10740 / 183-1w)</name>
    <dbReference type="NCBI Taxonomy" id="278197"/>
    <lineage>
        <taxon>Bacteria</taxon>
        <taxon>Bacillati</taxon>
        <taxon>Bacillota</taxon>
        <taxon>Bacilli</taxon>
        <taxon>Lactobacillales</taxon>
        <taxon>Lactobacillaceae</taxon>
        <taxon>Pediococcus</taxon>
    </lineage>
</organism>
<dbReference type="InterPro" id="IPR023145">
    <property type="entry name" value="YfbU_helix-hairpin_sf"/>
</dbReference>
<proteinExistence type="predicted"/>
<dbReference type="Gene3D" id="1.10.3190.10">
    <property type="entry name" value="yfbu gene product, domain 2"/>
    <property type="match status" value="1"/>
</dbReference>
<dbReference type="KEGG" id="ppe:PEPE_0780"/>
<dbReference type="Pfam" id="PF03887">
    <property type="entry name" value="YfbU"/>
    <property type="match status" value="1"/>
</dbReference>
<dbReference type="EMBL" id="CP000422">
    <property type="protein sequence ID" value="ABJ67841.1"/>
    <property type="molecule type" value="Genomic_DNA"/>
</dbReference>
<dbReference type="RefSeq" id="WP_011673253.1">
    <property type="nucleotide sequence ID" value="NC_008525.1"/>
</dbReference>
<dbReference type="InterPro" id="IPR023146">
    <property type="entry name" value="YfbU_alpha-helical_sf"/>
</dbReference>
<dbReference type="InterPro" id="IPR005587">
    <property type="entry name" value="UPF0304_YfbU"/>
</dbReference>
<dbReference type="Gene3D" id="1.10.287.680">
    <property type="entry name" value="Helix hairpin bin"/>
    <property type="match status" value="1"/>
</dbReference>
<dbReference type="SUPFAM" id="SSF116960">
    <property type="entry name" value="YfbU-like"/>
    <property type="match status" value="1"/>
</dbReference>
<sequence length="193" mass="22249">MSEVKLTRFERTSLINQFRIMKALNISDDYGDKEIFDKNIKILHNGFEYYYDEVILDAGGSVSVEVTKEVIDILDAYDFCAAVYTEGSIKLDQDLVNELTEFGFDLNDSDHISYYSIANWLLNDNRFTNLGELMRKDMNGIDINDHGFSRNINEKLNVANRYKDFIRGSDSSFKDATVDDIRYILTGVNKITE</sequence>
<protein>
    <submittedName>
        <fullName evidence="1">Uncharacterized protein</fullName>
    </submittedName>
</protein>
<gene>
    <name evidence="1" type="ordered locus">PEPE_0780</name>
</gene>
<evidence type="ECO:0000313" key="2">
    <source>
        <dbReference type="Proteomes" id="UP000000773"/>
    </source>
</evidence>